<proteinExistence type="predicted"/>
<accession>A0ABS2NBT7</accession>
<reference evidence="2 3" key="1">
    <citation type="submission" date="2021-01" db="EMBL/GenBank/DDBJ databases">
        <title>Genomic Encyclopedia of Type Strains, Phase IV (KMG-IV): sequencing the most valuable type-strain genomes for metagenomic binning, comparative biology and taxonomic classification.</title>
        <authorList>
            <person name="Goeker M."/>
        </authorList>
    </citation>
    <scope>NUCLEOTIDE SEQUENCE [LARGE SCALE GENOMIC DNA]</scope>
    <source>
        <strain evidence="2 3">DSM 24834</strain>
    </source>
</reference>
<evidence type="ECO:0000313" key="3">
    <source>
        <dbReference type="Proteomes" id="UP001646157"/>
    </source>
</evidence>
<organism evidence="2 3">
    <name type="scientific">Rossellomorea pakistanensis</name>
    <dbReference type="NCBI Taxonomy" id="992288"/>
    <lineage>
        <taxon>Bacteria</taxon>
        <taxon>Bacillati</taxon>
        <taxon>Bacillota</taxon>
        <taxon>Bacilli</taxon>
        <taxon>Bacillales</taxon>
        <taxon>Bacillaceae</taxon>
        <taxon>Rossellomorea</taxon>
    </lineage>
</organism>
<gene>
    <name evidence="2" type="ORF">JOC86_001812</name>
</gene>
<dbReference type="Proteomes" id="UP001646157">
    <property type="component" value="Unassembled WGS sequence"/>
</dbReference>
<sequence>MNYDLLSTLVGQVVRIDRGGPESRIGMLIAVADDHLTLLTEKDGVVYYKHQHVKSVTKHSKNKLNFGMEIPEDMEYKQAESFNSLLTELQYEWVKINRGGPESIEGILNESNEDYATIVKNEEVVRLSMYHIRNISYGEKVENESKDEDKGEQNSEAKNEQKSESKSEQNNEQNFERKFQQIFQRSAFTK</sequence>
<keyword evidence="2" id="KW-0946">Virion</keyword>
<name>A0ABS2NBT7_9BACI</name>
<evidence type="ECO:0000256" key="1">
    <source>
        <dbReference type="SAM" id="MobiDB-lite"/>
    </source>
</evidence>
<keyword evidence="2" id="KW-0167">Capsid protein</keyword>
<dbReference type="RefSeq" id="WP_205170847.1">
    <property type="nucleotide sequence ID" value="NZ_JAFBDZ010000002.1"/>
</dbReference>
<evidence type="ECO:0000313" key="2">
    <source>
        <dbReference type="EMBL" id="MBM7585270.1"/>
    </source>
</evidence>
<keyword evidence="3" id="KW-1185">Reference proteome</keyword>
<feature type="region of interest" description="Disordered" evidence="1">
    <location>
        <begin position="140"/>
        <end position="176"/>
    </location>
</feature>
<protein>
    <submittedName>
        <fullName evidence="2">Spore coat protein B</fullName>
    </submittedName>
</protein>
<comment type="caution">
    <text evidence="2">The sequence shown here is derived from an EMBL/GenBank/DDBJ whole genome shotgun (WGS) entry which is preliminary data.</text>
</comment>
<dbReference type="EMBL" id="JAFBDZ010000002">
    <property type="protein sequence ID" value="MBM7585270.1"/>
    <property type="molecule type" value="Genomic_DNA"/>
</dbReference>